<dbReference type="PANTHER" id="PTHR38011:SF11">
    <property type="entry name" value="2,5-DIAMINO-6-RIBOSYLAMINO-4(3H)-PYRIMIDINONE 5'-PHOSPHATE REDUCTASE"/>
    <property type="match status" value="1"/>
</dbReference>
<dbReference type="Gene3D" id="3.40.430.10">
    <property type="entry name" value="Dihydrofolate Reductase, subunit A"/>
    <property type="match status" value="1"/>
</dbReference>
<reference evidence="3" key="1">
    <citation type="journal article" date="2019" name="Int. J. Syst. Evol. Microbiol.">
        <title>The Global Catalogue of Microorganisms (GCM) 10K type strain sequencing project: providing services to taxonomists for standard genome sequencing and annotation.</title>
        <authorList>
            <consortium name="The Broad Institute Genomics Platform"/>
            <consortium name="The Broad Institute Genome Sequencing Center for Infectious Disease"/>
            <person name="Wu L."/>
            <person name="Ma J."/>
        </authorList>
    </citation>
    <scope>NUCLEOTIDE SEQUENCE [LARGE SCALE GENOMIC DNA]</scope>
    <source>
        <strain evidence="3">CECT 8010</strain>
    </source>
</reference>
<keyword evidence="3" id="KW-1185">Reference proteome</keyword>
<dbReference type="InterPro" id="IPR002734">
    <property type="entry name" value="RibDG_C"/>
</dbReference>
<evidence type="ECO:0000259" key="1">
    <source>
        <dbReference type="Pfam" id="PF01872"/>
    </source>
</evidence>
<dbReference type="EMBL" id="JBHSDC010000024">
    <property type="protein sequence ID" value="MFC4232713.1"/>
    <property type="molecule type" value="Genomic_DNA"/>
</dbReference>
<dbReference type="Pfam" id="PF01872">
    <property type="entry name" value="RibD_C"/>
    <property type="match status" value="1"/>
</dbReference>
<dbReference type="Proteomes" id="UP001595906">
    <property type="component" value="Unassembled WGS sequence"/>
</dbReference>
<gene>
    <name evidence="2" type="ORF">ACFOW1_12490</name>
</gene>
<dbReference type="InterPro" id="IPR050765">
    <property type="entry name" value="Riboflavin_Biosynth_HTPR"/>
</dbReference>
<evidence type="ECO:0000313" key="2">
    <source>
        <dbReference type="EMBL" id="MFC4232713.1"/>
    </source>
</evidence>
<protein>
    <submittedName>
        <fullName evidence="2">Dihydrofolate reductase family protein</fullName>
    </submittedName>
</protein>
<dbReference type="InterPro" id="IPR024072">
    <property type="entry name" value="DHFR-like_dom_sf"/>
</dbReference>
<dbReference type="RefSeq" id="WP_379014678.1">
    <property type="nucleotide sequence ID" value="NZ_JBHSDC010000024.1"/>
</dbReference>
<name>A0ABV8PXV0_9BACT</name>
<accession>A0ABV8PXV0</accession>
<feature type="domain" description="Bacterial bifunctional deaminase-reductase C-terminal" evidence="1">
    <location>
        <begin position="3"/>
        <end position="177"/>
    </location>
</feature>
<dbReference type="PANTHER" id="PTHR38011">
    <property type="entry name" value="DIHYDROFOLATE REDUCTASE FAMILY PROTEIN (AFU_ORTHOLOGUE AFUA_8G06820)"/>
    <property type="match status" value="1"/>
</dbReference>
<organism evidence="2 3">
    <name type="scientific">Parasediminibacterium paludis</name>
    <dbReference type="NCBI Taxonomy" id="908966"/>
    <lineage>
        <taxon>Bacteria</taxon>
        <taxon>Pseudomonadati</taxon>
        <taxon>Bacteroidota</taxon>
        <taxon>Chitinophagia</taxon>
        <taxon>Chitinophagales</taxon>
        <taxon>Chitinophagaceae</taxon>
        <taxon>Parasediminibacterium</taxon>
    </lineage>
</organism>
<sequence>MRRVVLQMRISVDGFVANLNGEEDWGVPPDDKVFNLIDSLPDKADTLLIGRKMAEGFIPHFENFPADHPKSAFAQKMVNLTKVIFSNTLTAPFGKNATLAQGSLAATITELKQADGKNILVYGGANFVSALIAGGHIDEFYLLVMPVMMGKGIRIFDLLENRHALTLYTAKAFNNGISLLHYGLKHGA</sequence>
<proteinExistence type="predicted"/>
<evidence type="ECO:0000313" key="3">
    <source>
        <dbReference type="Proteomes" id="UP001595906"/>
    </source>
</evidence>
<comment type="caution">
    <text evidence="2">The sequence shown here is derived from an EMBL/GenBank/DDBJ whole genome shotgun (WGS) entry which is preliminary data.</text>
</comment>
<dbReference type="SUPFAM" id="SSF53597">
    <property type="entry name" value="Dihydrofolate reductase-like"/>
    <property type="match status" value="1"/>
</dbReference>